<dbReference type="GO" id="GO:0005811">
    <property type="term" value="C:lipid droplet"/>
    <property type="evidence" value="ECO:0007669"/>
    <property type="project" value="TreeGrafter"/>
</dbReference>
<keyword evidence="4" id="KW-0443">Lipid metabolism</keyword>
<dbReference type="GO" id="GO:0005524">
    <property type="term" value="F:ATP binding"/>
    <property type="evidence" value="ECO:0007669"/>
    <property type="project" value="UniProtKB-KW"/>
</dbReference>
<dbReference type="PROSITE" id="PS00455">
    <property type="entry name" value="AMP_BINDING"/>
    <property type="match status" value="1"/>
</dbReference>
<evidence type="ECO:0000259" key="8">
    <source>
        <dbReference type="Pfam" id="PF00501"/>
    </source>
</evidence>
<gene>
    <name evidence="9" type="ORF">B4U80_00374</name>
</gene>
<dbReference type="OrthoDB" id="6503255at2759"/>
<dbReference type="EC" id="6.2.1.3" evidence="6"/>
<comment type="caution">
    <text evidence="9">The sequence shown here is derived from an EMBL/GenBank/DDBJ whole genome shotgun (WGS) entry which is preliminary data.</text>
</comment>
<dbReference type="SUPFAM" id="SSF56801">
    <property type="entry name" value="Acetyl-CoA synthetase-like"/>
    <property type="match status" value="1"/>
</dbReference>
<dbReference type="GO" id="GO:0035336">
    <property type="term" value="P:long-chain fatty-acyl-CoA metabolic process"/>
    <property type="evidence" value="ECO:0007669"/>
    <property type="project" value="TreeGrafter"/>
</dbReference>
<accession>A0A443SRU0</accession>
<organism evidence="9 10">
    <name type="scientific">Leptotrombidium deliense</name>
    <dbReference type="NCBI Taxonomy" id="299467"/>
    <lineage>
        <taxon>Eukaryota</taxon>
        <taxon>Metazoa</taxon>
        <taxon>Ecdysozoa</taxon>
        <taxon>Arthropoda</taxon>
        <taxon>Chelicerata</taxon>
        <taxon>Arachnida</taxon>
        <taxon>Acari</taxon>
        <taxon>Acariformes</taxon>
        <taxon>Trombidiformes</taxon>
        <taxon>Prostigmata</taxon>
        <taxon>Anystina</taxon>
        <taxon>Parasitengona</taxon>
        <taxon>Trombiculoidea</taxon>
        <taxon>Trombiculidae</taxon>
        <taxon>Leptotrombidium</taxon>
    </lineage>
</organism>
<keyword evidence="5" id="KW-0067">ATP-binding</keyword>
<sequence>MEFLKSTIYLYDIVTFPVYYAIQRPWIKKRKANKVRAIAEQSDKGTLWRSVAEVNPSLADDCSTVDAYFSKMVMSYGSRKCLGFREIMHEEMERQNDGKVFKKRILSPNYKWFTYSQIDKRIDDVVKGFLLNSVKPKDKVAIFADTRSEWMISFLALMRMGAIAGTLYATLGDEGIIHGINQLECECIVTTSELLPKLVKNLAKTPSLKKVIIIEDSFARRKSGEINTNELKSEEVEIITFRDLELAGSQGSPELQGKSPSPDDLAVIMFTSGSTGVPKGVLISHRNIMAHQRGMYFLEKDWTFDKINNSYVAYLPLAHILELTSELFALSLGVSIGYSSVLTLSDKSTGIKAGSLGDVTVLKPAMMGGVPLVLDKVRKGITDQVKGKGDFVKNLFEFAVDYRNYWFEKGFTTPILDFLLFRKVRAGFGGKVDIFFSGGAPLSPETQSFMRACLGVKMLCGYGATETTGGVIVTDLNHTTLGKVGAPIPGTRVKLIAWEEGNYYPTDKPNPRGEICVGGDCVALGYFKNDEATKEAFYEEGGISWFKTGDIGEVFPDGTFKIVDRRKDLIKLQHGEYVSLGKVSALFVKSIVLPKNQKTSLKPCSRYVINNQLLGHKFVTL</sequence>
<evidence type="ECO:0000256" key="6">
    <source>
        <dbReference type="ARBA" id="ARBA00026121"/>
    </source>
</evidence>
<evidence type="ECO:0000256" key="2">
    <source>
        <dbReference type="ARBA" id="ARBA00022598"/>
    </source>
</evidence>
<evidence type="ECO:0000256" key="4">
    <source>
        <dbReference type="ARBA" id="ARBA00022832"/>
    </source>
</evidence>
<dbReference type="STRING" id="299467.A0A443SRU0"/>
<dbReference type="PANTHER" id="PTHR43272:SF83">
    <property type="entry name" value="ACYL-COA SYNTHETASE LONG-CHAIN, ISOFORM J"/>
    <property type="match status" value="1"/>
</dbReference>
<dbReference type="Gene3D" id="3.40.50.12780">
    <property type="entry name" value="N-terminal domain of ligase-like"/>
    <property type="match status" value="1"/>
</dbReference>
<comment type="similarity">
    <text evidence="1">Belongs to the ATP-dependent AMP-binding enzyme family.</text>
</comment>
<dbReference type="VEuPathDB" id="VectorBase:LDEU001814"/>
<dbReference type="EMBL" id="NCKV01000587">
    <property type="protein sequence ID" value="RWS30227.1"/>
    <property type="molecule type" value="Genomic_DNA"/>
</dbReference>
<dbReference type="GO" id="GO:0090433">
    <property type="term" value="F:palmitoyl-CoA ligase activity"/>
    <property type="evidence" value="ECO:0007669"/>
    <property type="project" value="TreeGrafter"/>
</dbReference>
<evidence type="ECO:0000256" key="3">
    <source>
        <dbReference type="ARBA" id="ARBA00022741"/>
    </source>
</evidence>
<dbReference type="GO" id="GO:0030182">
    <property type="term" value="P:neuron differentiation"/>
    <property type="evidence" value="ECO:0007669"/>
    <property type="project" value="TreeGrafter"/>
</dbReference>
<evidence type="ECO:0000256" key="5">
    <source>
        <dbReference type="ARBA" id="ARBA00022840"/>
    </source>
</evidence>
<dbReference type="AlphaFoldDB" id="A0A443SRU0"/>
<keyword evidence="4" id="KW-0276">Fatty acid metabolism</keyword>
<keyword evidence="3" id="KW-0547">Nucleotide-binding</keyword>
<dbReference type="Proteomes" id="UP000288716">
    <property type="component" value="Unassembled WGS sequence"/>
</dbReference>
<keyword evidence="2 9" id="KW-0436">Ligase</keyword>
<dbReference type="PANTHER" id="PTHR43272">
    <property type="entry name" value="LONG-CHAIN-FATTY-ACID--COA LIGASE"/>
    <property type="match status" value="1"/>
</dbReference>
<dbReference type="Pfam" id="PF00501">
    <property type="entry name" value="AMP-binding"/>
    <property type="match status" value="1"/>
</dbReference>
<evidence type="ECO:0000313" key="9">
    <source>
        <dbReference type="EMBL" id="RWS30227.1"/>
    </source>
</evidence>
<proteinExistence type="inferred from homology"/>
<dbReference type="InterPro" id="IPR000873">
    <property type="entry name" value="AMP-dep_synth/lig_dom"/>
</dbReference>
<dbReference type="InterPro" id="IPR042099">
    <property type="entry name" value="ANL_N_sf"/>
</dbReference>
<evidence type="ECO:0000313" key="10">
    <source>
        <dbReference type="Proteomes" id="UP000288716"/>
    </source>
</evidence>
<dbReference type="InterPro" id="IPR020845">
    <property type="entry name" value="AMP-binding_CS"/>
</dbReference>
<comment type="catalytic activity">
    <reaction evidence="7">
        <text>a long-chain fatty acid + ATP + CoA = a long-chain fatty acyl-CoA + AMP + diphosphate</text>
        <dbReference type="Rhea" id="RHEA:15421"/>
        <dbReference type="ChEBI" id="CHEBI:30616"/>
        <dbReference type="ChEBI" id="CHEBI:33019"/>
        <dbReference type="ChEBI" id="CHEBI:57287"/>
        <dbReference type="ChEBI" id="CHEBI:57560"/>
        <dbReference type="ChEBI" id="CHEBI:83139"/>
        <dbReference type="ChEBI" id="CHEBI:456215"/>
        <dbReference type="EC" id="6.2.1.3"/>
    </reaction>
</comment>
<dbReference type="GO" id="GO:0005886">
    <property type="term" value="C:plasma membrane"/>
    <property type="evidence" value="ECO:0007669"/>
    <property type="project" value="TreeGrafter"/>
</dbReference>
<keyword evidence="10" id="KW-1185">Reference proteome</keyword>
<evidence type="ECO:0000256" key="7">
    <source>
        <dbReference type="ARBA" id="ARBA00036813"/>
    </source>
</evidence>
<protein>
    <recommendedName>
        <fullName evidence="6">long-chain-fatty-acid--CoA ligase</fullName>
        <ecNumber evidence="6">6.2.1.3</ecNumber>
    </recommendedName>
</protein>
<feature type="domain" description="AMP-dependent synthetase/ligase" evidence="8">
    <location>
        <begin position="102"/>
        <end position="527"/>
    </location>
</feature>
<reference evidence="9 10" key="1">
    <citation type="journal article" date="2018" name="Gigascience">
        <title>Genomes of trombidid mites reveal novel predicted allergens and laterally-transferred genes associated with secondary metabolism.</title>
        <authorList>
            <person name="Dong X."/>
            <person name="Chaisiri K."/>
            <person name="Xia D."/>
            <person name="Armstrong S.D."/>
            <person name="Fang Y."/>
            <person name="Donnelly M.J."/>
            <person name="Kadowaki T."/>
            <person name="McGarry J.W."/>
            <person name="Darby A.C."/>
            <person name="Makepeace B.L."/>
        </authorList>
    </citation>
    <scope>NUCLEOTIDE SEQUENCE [LARGE SCALE GENOMIC DNA]</scope>
    <source>
        <strain evidence="9">UoL-UT</strain>
    </source>
</reference>
<dbReference type="GO" id="GO:0005783">
    <property type="term" value="C:endoplasmic reticulum"/>
    <property type="evidence" value="ECO:0007669"/>
    <property type="project" value="TreeGrafter"/>
</dbReference>
<name>A0A443SRU0_9ACAR</name>
<evidence type="ECO:0000256" key="1">
    <source>
        <dbReference type="ARBA" id="ARBA00006432"/>
    </source>
</evidence>